<dbReference type="PANTHER" id="PTHR36932:SF1">
    <property type="entry name" value="CAPSULAR POLYSACCHARIDE BIOSYNTHESIS PROTEIN"/>
    <property type="match status" value="1"/>
</dbReference>
<gene>
    <name evidence="1" type="ORF">SAMN05216201_106148</name>
</gene>
<dbReference type="Gene3D" id="3.40.50.12780">
    <property type="entry name" value="N-terminal domain of ligase-like"/>
    <property type="match status" value="1"/>
</dbReference>
<accession>A0A1H6XGR8</accession>
<dbReference type="PANTHER" id="PTHR36932">
    <property type="entry name" value="CAPSULAR POLYSACCHARIDE BIOSYNTHESIS PROTEIN"/>
    <property type="match status" value="1"/>
</dbReference>
<keyword evidence="2" id="KW-1185">Reference proteome</keyword>
<dbReference type="InterPro" id="IPR053158">
    <property type="entry name" value="CapK_Type1_Caps_Biosynth"/>
</dbReference>
<dbReference type="GO" id="GO:0016874">
    <property type="term" value="F:ligase activity"/>
    <property type="evidence" value="ECO:0007669"/>
    <property type="project" value="UniProtKB-KW"/>
</dbReference>
<proteinExistence type="predicted"/>
<dbReference type="EMBL" id="FNZE01000006">
    <property type="protein sequence ID" value="SEJ26714.1"/>
    <property type="molecule type" value="Genomic_DNA"/>
</dbReference>
<sequence>MTAQEIIQQILPMPIQNIAISLYNTNLYRKRHAGIYASMREFYENCSRLSASEIHAEQQRKLAAFLKYATESSAWYAPCKGLELKDFPILEKRDVMENLDRIATIKESQAIVNLTGGTTGSSMKVLYTHADMQERFALIDTFRATYGYSLGKRVAWFSGKNLIQERDLTRGTFFRDDHINHIRFFSTFHISEKNFDAYWRALTEFDPEYIVGITTCVYDLCRMALERNLEFKGHLKAYFSTAETVLDVQKEVLEKTFGCPLVDQYASSEGAPFIFQCLHGSMHIHPLSGIFEVIDENMRPAREGEILVTSFTTHGTPLIRYRIKDRIRLAPDDFACSCGSCFPVVEHIDGRSTDFVLSVDGGRIASGNISNCTKGVEGIQCFQLLQERHDEVTVKMVCSNRFDTLQEAKFTNALHQRLGADMKIVIVRVPEIPRERSGKFRILKNSMAI</sequence>
<name>A0A1H6XGR8_9PSED</name>
<dbReference type="Proteomes" id="UP000242930">
    <property type="component" value="Unassembled WGS sequence"/>
</dbReference>
<evidence type="ECO:0000313" key="2">
    <source>
        <dbReference type="Proteomes" id="UP000242930"/>
    </source>
</evidence>
<reference evidence="2" key="1">
    <citation type="submission" date="2016-10" db="EMBL/GenBank/DDBJ databases">
        <authorList>
            <person name="Varghese N."/>
            <person name="Submissions S."/>
        </authorList>
    </citation>
    <scope>NUCLEOTIDE SEQUENCE [LARGE SCALE GENOMIC DNA]</scope>
    <source>
        <strain evidence="2">LMG 25967</strain>
    </source>
</reference>
<dbReference type="STRING" id="915471.SAMN05216201_106148"/>
<dbReference type="SUPFAM" id="SSF56801">
    <property type="entry name" value="Acetyl-CoA synthetase-like"/>
    <property type="match status" value="1"/>
</dbReference>
<dbReference type="RefSeq" id="WP_090310237.1">
    <property type="nucleotide sequence ID" value="NZ_FNZE01000006.1"/>
</dbReference>
<protein>
    <submittedName>
        <fullName evidence="1">Phenylacetate-CoA ligase</fullName>
    </submittedName>
</protein>
<evidence type="ECO:0000313" key="1">
    <source>
        <dbReference type="EMBL" id="SEJ26714.1"/>
    </source>
</evidence>
<dbReference type="AlphaFoldDB" id="A0A1H6XGR8"/>
<organism evidence="1 2">
    <name type="scientific">Pseudomonas linyingensis</name>
    <dbReference type="NCBI Taxonomy" id="915471"/>
    <lineage>
        <taxon>Bacteria</taxon>
        <taxon>Pseudomonadati</taxon>
        <taxon>Pseudomonadota</taxon>
        <taxon>Gammaproteobacteria</taxon>
        <taxon>Pseudomonadales</taxon>
        <taxon>Pseudomonadaceae</taxon>
        <taxon>Pseudomonas</taxon>
    </lineage>
</organism>
<keyword evidence="1" id="KW-0436">Ligase</keyword>
<dbReference type="OrthoDB" id="580775at2"/>
<dbReference type="InterPro" id="IPR042099">
    <property type="entry name" value="ANL_N_sf"/>
</dbReference>